<dbReference type="Proteomes" id="UP000198612">
    <property type="component" value="Unassembled WGS sequence"/>
</dbReference>
<reference evidence="3 4" key="1">
    <citation type="submission" date="2016-10" db="EMBL/GenBank/DDBJ databases">
        <authorList>
            <person name="Varghese N."/>
            <person name="Submissions S."/>
        </authorList>
    </citation>
    <scope>NUCLEOTIDE SEQUENCE [LARGE SCALE GENOMIC DNA]</scope>
    <source>
        <strain evidence="1 4">WG2</strain>
        <strain evidence="2 3">WG5</strain>
    </source>
</reference>
<dbReference type="Proteomes" id="UP000199519">
    <property type="component" value="Unassembled WGS sequence"/>
</dbReference>
<gene>
    <name evidence="1" type="ORF">SAMN04488598_14514</name>
    <name evidence="2" type="ORF">SAMN04515652_13714</name>
</gene>
<dbReference type="EMBL" id="FNBJ01000045">
    <property type="protein sequence ID" value="SDG08960.1"/>
    <property type="molecule type" value="Genomic_DNA"/>
</dbReference>
<proteinExistence type="predicted"/>
<name>A0A1I0CJ10_9FIRM</name>
<organism evidence="2 3">
    <name type="scientific">Halanaerobium congolense</name>
    <dbReference type="NCBI Taxonomy" id="54121"/>
    <lineage>
        <taxon>Bacteria</taxon>
        <taxon>Bacillati</taxon>
        <taxon>Bacillota</taxon>
        <taxon>Clostridia</taxon>
        <taxon>Halanaerobiales</taxon>
        <taxon>Halanaerobiaceae</taxon>
        <taxon>Halanaerobium</taxon>
    </lineage>
</organism>
<accession>A0A1I0CJ10</accession>
<keyword evidence="4" id="KW-1185">Reference proteome</keyword>
<evidence type="ECO:0000313" key="2">
    <source>
        <dbReference type="EMBL" id="SET19142.1"/>
    </source>
</evidence>
<dbReference type="AlphaFoldDB" id="A0A1I0CJ10"/>
<evidence type="ECO:0000313" key="1">
    <source>
        <dbReference type="EMBL" id="SDG08960.1"/>
    </source>
</evidence>
<protein>
    <submittedName>
        <fullName evidence="2">Uncharacterized protein</fullName>
    </submittedName>
</protein>
<dbReference type="EMBL" id="FOHG01000037">
    <property type="protein sequence ID" value="SET19142.1"/>
    <property type="molecule type" value="Genomic_DNA"/>
</dbReference>
<evidence type="ECO:0000313" key="3">
    <source>
        <dbReference type="Proteomes" id="UP000198612"/>
    </source>
</evidence>
<dbReference type="RefSeq" id="WP_089720750.1">
    <property type="nucleotide sequence ID" value="NZ_FNBJ01000045.1"/>
</dbReference>
<evidence type="ECO:0000313" key="4">
    <source>
        <dbReference type="Proteomes" id="UP000199519"/>
    </source>
</evidence>
<sequence length="233" mass="28476">MKRFEDYFDQIILERFLATAIKREHNIMDFLDKKILKYIKRDLNVKEYDEHGFHKYKKENIDLKDETYKELLKYTQVNNCKMRDLLQTIMDEVIWEYYMEDVEIPEFSFSFEEEVEKRNKAAELNIEVGKQYEFVEYNNPDEGLSQAGDYDHIEIAMISKRFPGNYIDKDKNIRLVEKKIFKELPDKEVQRRRNNKWILLEIVKTNEENVLLWMQAENARLYIKEKKKEEETV</sequence>